<dbReference type="GO" id="GO:0005576">
    <property type="term" value="C:extracellular region"/>
    <property type="evidence" value="ECO:0007669"/>
    <property type="project" value="UniProtKB-SubCell"/>
</dbReference>
<keyword evidence="5" id="KW-0325">Glycoprotein</keyword>
<keyword evidence="5" id="KW-0336">GPI-anchor</keyword>
<keyword evidence="14" id="KW-1185">Reference proteome</keyword>
<evidence type="ECO:0000256" key="11">
    <source>
        <dbReference type="SAM" id="SignalP"/>
    </source>
</evidence>
<gene>
    <name evidence="13" type="ORF">QBC36DRAFT_365186</name>
</gene>
<feature type="compositionally biased region" description="Acidic residues" evidence="9">
    <location>
        <begin position="204"/>
        <end position="235"/>
    </location>
</feature>
<evidence type="ECO:0000256" key="5">
    <source>
        <dbReference type="ARBA" id="ARBA00022622"/>
    </source>
</evidence>
<keyword evidence="10" id="KW-1133">Transmembrane helix</keyword>
<feature type="chain" id="PRO_5042857707" description="CFEM domain-containing protein" evidence="11">
    <location>
        <begin position="22"/>
        <end position="275"/>
    </location>
</feature>
<keyword evidence="8" id="KW-0449">Lipoprotein</keyword>
<accession>A0AAN6VYL8</accession>
<comment type="caution">
    <text evidence="13">The sequence shown here is derived from an EMBL/GenBank/DDBJ whole genome shotgun (WGS) entry which is preliminary data.</text>
</comment>
<keyword evidence="7" id="KW-1015">Disulfide bond</keyword>
<dbReference type="Pfam" id="PF05730">
    <property type="entry name" value="CFEM"/>
    <property type="match status" value="1"/>
</dbReference>
<dbReference type="GO" id="GO:0098552">
    <property type="term" value="C:side of membrane"/>
    <property type="evidence" value="ECO:0007669"/>
    <property type="project" value="UniProtKB-KW"/>
</dbReference>
<comment type="similarity">
    <text evidence="3">Belongs to the RBT5 family.</text>
</comment>
<sequence length="275" mass="27408">MTMSFTPTVALLLVAATTVLALVPTPVLEHNARSEITSGPSCGEFPCGSELTAIPSCAVLCIESAGLSLGCATTDYGCQCNNLDALHHASRTRNLDAIQGDAVLCVIDACGGFENAIPVVYSAVAMCQDANNGYLVNRNINGLTYCETKTKTITVGDGNVDGPAVTSTPGGSRPDEGGGFVSVTKTASGGFRGPVDTPKPGDGDGGDDGAGDDGDDGDSGSDGGDGEGPGDDDEPQGPSPTIPRPPVVTAGAPSNTIFIGATGLAGLLIMLAAFV</sequence>
<evidence type="ECO:0000256" key="7">
    <source>
        <dbReference type="ARBA" id="ARBA00023157"/>
    </source>
</evidence>
<evidence type="ECO:0000313" key="13">
    <source>
        <dbReference type="EMBL" id="KAK4171806.1"/>
    </source>
</evidence>
<evidence type="ECO:0000256" key="1">
    <source>
        <dbReference type="ARBA" id="ARBA00004589"/>
    </source>
</evidence>
<feature type="region of interest" description="Disordered" evidence="9">
    <location>
        <begin position="156"/>
        <end position="249"/>
    </location>
</feature>
<evidence type="ECO:0000256" key="9">
    <source>
        <dbReference type="SAM" id="MobiDB-lite"/>
    </source>
</evidence>
<keyword evidence="6 11" id="KW-0732">Signal</keyword>
<reference evidence="13" key="1">
    <citation type="journal article" date="2023" name="Mol. Phylogenet. Evol.">
        <title>Genome-scale phylogeny and comparative genomics of the fungal order Sordariales.</title>
        <authorList>
            <person name="Hensen N."/>
            <person name="Bonometti L."/>
            <person name="Westerberg I."/>
            <person name="Brannstrom I.O."/>
            <person name="Guillou S."/>
            <person name="Cros-Aarteil S."/>
            <person name="Calhoun S."/>
            <person name="Haridas S."/>
            <person name="Kuo A."/>
            <person name="Mondo S."/>
            <person name="Pangilinan J."/>
            <person name="Riley R."/>
            <person name="LaButti K."/>
            <person name="Andreopoulos B."/>
            <person name="Lipzen A."/>
            <person name="Chen C."/>
            <person name="Yan M."/>
            <person name="Daum C."/>
            <person name="Ng V."/>
            <person name="Clum A."/>
            <person name="Steindorff A."/>
            <person name="Ohm R.A."/>
            <person name="Martin F."/>
            <person name="Silar P."/>
            <person name="Natvig D.O."/>
            <person name="Lalanne C."/>
            <person name="Gautier V."/>
            <person name="Ament-Velasquez S.L."/>
            <person name="Kruys A."/>
            <person name="Hutchinson M.I."/>
            <person name="Powell A.J."/>
            <person name="Barry K."/>
            <person name="Miller A.N."/>
            <person name="Grigoriev I.V."/>
            <person name="Debuchy R."/>
            <person name="Gladieux P."/>
            <person name="Hiltunen Thoren M."/>
            <person name="Johannesson H."/>
        </authorList>
    </citation>
    <scope>NUCLEOTIDE SEQUENCE</scope>
    <source>
        <strain evidence="13">CBS 892.96</strain>
    </source>
</reference>
<evidence type="ECO:0000256" key="6">
    <source>
        <dbReference type="ARBA" id="ARBA00022729"/>
    </source>
</evidence>
<dbReference type="EMBL" id="MU866503">
    <property type="protein sequence ID" value="KAK4171806.1"/>
    <property type="molecule type" value="Genomic_DNA"/>
</dbReference>
<evidence type="ECO:0000256" key="10">
    <source>
        <dbReference type="SAM" id="Phobius"/>
    </source>
</evidence>
<evidence type="ECO:0000256" key="4">
    <source>
        <dbReference type="ARBA" id="ARBA00022525"/>
    </source>
</evidence>
<keyword evidence="4" id="KW-0964">Secreted</keyword>
<feature type="signal peptide" evidence="11">
    <location>
        <begin position="1"/>
        <end position="21"/>
    </location>
</feature>
<feature type="compositionally biased region" description="Pro residues" evidence="9">
    <location>
        <begin position="237"/>
        <end position="246"/>
    </location>
</feature>
<protein>
    <recommendedName>
        <fullName evidence="12">CFEM domain-containing protein</fullName>
    </recommendedName>
</protein>
<dbReference type="InterPro" id="IPR008427">
    <property type="entry name" value="Extracellular_membr_CFEM_dom"/>
</dbReference>
<dbReference type="AlphaFoldDB" id="A0AAN6VYL8"/>
<evidence type="ECO:0000256" key="8">
    <source>
        <dbReference type="ARBA" id="ARBA00023288"/>
    </source>
</evidence>
<evidence type="ECO:0000313" key="14">
    <source>
        <dbReference type="Proteomes" id="UP001302321"/>
    </source>
</evidence>
<keyword evidence="10" id="KW-0472">Membrane</keyword>
<evidence type="ECO:0000256" key="3">
    <source>
        <dbReference type="ARBA" id="ARBA00010031"/>
    </source>
</evidence>
<reference evidence="13" key="2">
    <citation type="submission" date="2023-05" db="EMBL/GenBank/DDBJ databases">
        <authorList>
            <consortium name="Lawrence Berkeley National Laboratory"/>
            <person name="Steindorff A."/>
            <person name="Hensen N."/>
            <person name="Bonometti L."/>
            <person name="Westerberg I."/>
            <person name="Brannstrom I.O."/>
            <person name="Guillou S."/>
            <person name="Cros-Aarteil S."/>
            <person name="Calhoun S."/>
            <person name="Haridas S."/>
            <person name="Kuo A."/>
            <person name="Mondo S."/>
            <person name="Pangilinan J."/>
            <person name="Riley R."/>
            <person name="Labutti K."/>
            <person name="Andreopoulos B."/>
            <person name="Lipzen A."/>
            <person name="Chen C."/>
            <person name="Yanf M."/>
            <person name="Daum C."/>
            <person name="Ng V."/>
            <person name="Clum A."/>
            <person name="Ohm R."/>
            <person name="Martin F."/>
            <person name="Silar P."/>
            <person name="Natvig D."/>
            <person name="Lalanne C."/>
            <person name="Gautier V."/>
            <person name="Ament-Velasquez S.L."/>
            <person name="Kruys A."/>
            <person name="Hutchinson M.I."/>
            <person name="Powell A.J."/>
            <person name="Barry K."/>
            <person name="Miller A.N."/>
            <person name="Grigoriev I.V."/>
            <person name="Debuchy R."/>
            <person name="Gladieux P."/>
            <person name="Thoren M.H."/>
            <person name="Johannesson H."/>
        </authorList>
    </citation>
    <scope>NUCLEOTIDE SEQUENCE</scope>
    <source>
        <strain evidence="13">CBS 892.96</strain>
    </source>
</reference>
<feature type="transmembrane region" description="Helical" evidence="10">
    <location>
        <begin position="256"/>
        <end position="274"/>
    </location>
</feature>
<dbReference type="Proteomes" id="UP001302321">
    <property type="component" value="Unassembled WGS sequence"/>
</dbReference>
<organism evidence="13 14">
    <name type="scientific">Triangularia setosa</name>
    <dbReference type="NCBI Taxonomy" id="2587417"/>
    <lineage>
        <taxon>Eukaryota</taxon>
        <taxon>Fungi</taxon>
        <taxon>Dikarya</taxon>
        <taxon>Ascomycota</taxon>
        <taxon>Pezizomycotina</taxon>
        <taxon>Sordariomycetes</taxon>
        <taxon>Sordariomycetidae</taxon>
        <taxon>Sordariales</taxon>
        <taxon>Podosporaceae</taxon>
        <taxon>Triangularia</taxon>
    </lineage>
</organism>
<keyword evidence="10" id="KW-0812">Transmembrane</keyword>
<feature type="domain" description="CFEM" evidence="12">
    <location>
        <begin position="51"/>
        <end position="84"/>
    </location>
</feature>
<name>A0AAN6VYL8_9PEZI</name>
<proteinExistence type="inferred from homology"/>
<evidence type="ECO:0000259" key="12">
    <source>
        <dbReference type="Pfam" id="PF05730"/>
    </source>
</evidence>
<comment type="subcellular location">
    <subcellularLocation>
        <location evidence="1">Membrane</location>
        <topology evidence="1">Lipid-anchor</topology>
        <topology evidence="1">GPI-anchor</topology>
    </subcellularLocation>
    <subcellularLocation>
        <location evidence="2">Secreted</location>
    </subcellularLocation>
</comment>
<evidence type="ECO:0000256" key="2">
    <source>
        <dbReference type="ARBA" id="ARBA00004613"/>
    </source>
</evidence>